<keyword evidence="1" id="KW-0862">Zinc</keyword>
<dbReference type="AlphaFoldDB" id="A0A0C3QH38"/>
<dbReference type="GO" id="GO:0008270">
    <property type="term" value="F:zinc ion binding"/>
    <property type="evidence" value="ECO:0007669"/>
    <property type="project" value="UniProtKB-KW"/>
</dbReference>
<reference evidence="5" key="2">
    <citation type="submission" date="2015-01" db="EMBL/GenBank/DDBJ databases">
        <title>Evolutionary Origins and Diversification of the Mycorrhizal Mutualists.</title>
        <authorList>
            <consortium name="DOE Joint Genome Institute"/>
            <consortium name="Mycorrhizal Genomics Consortium"/>
            <person name="Kohler A."/>
            <person name="Kuo A."/>
            <person name="Nagy L.G."/>
            <person name="Floudas D."/>
            <person name="Copeland A."/>
            <person name="Barry K.W."/>
            <person name="Cichocki N."/>
            <person name="Veneault-Fourrey C."/>
            <person name="LaButti K."/>
            <person name="Lindquist E.A."/>
            <person name="Lipzen A."/>
            <person name="Lundell T."/>
            <person name="Morin E."/>
            <person name="Murat C."/>
            <person name="Riley R."/>
            <person name="Ohm R."/>
            <person name="Sun H."/>
            <person name="Tunlid A."/>
            <person name="Henrissat B."/>
            <person name="Grigoriev I.V."/>
            <person name="Hibbett D.S."/>
            <person name="Martin F."/>
        </authorList>
    </citation>
    <scope>NUCLEOTIDE SEQUENCE [LARGE SCALE GENOMIC DNA]</scope>
    <source>
        <strain evidence="5">MUT 4182</strain>
    </source>
</reference>
<dbReference type="PROSITE" id="PS50089">
    <property type="entry name" value="ZF_RING_2"/>
    <property type="match status" value="1"/>
</dbReference>
<evidence type="ECO:0000259" key="3">
    <source>
        <dbReference type="PROSITE" id="PS50089"/>
    </source>
</evidence>
<proteinExistence type="predicted"/>
<sequence length="231" mass="26744">MIECQICQNVFNSDTVQAHCFGCGHLCCLKCIKKLRKPGCPLNCPLPSSVVVPTGNSDIRRLNVSLVRRVYVDFTDIAIVRDLLAETEAELEEKEEELEEKEAQLEEREAELEDKEEELEDKDEIIRELKEQLEEKEAELEEKDRLIRQLEEQMRQLSIQREPTSKQKSPAGQKKKKRPSSSRKTEVAERVDSSSSEEYEPEDHRSWAPSSKGRDRDSSSAVRPRRFRTAR</sequence>
<name>A0A0C3QH38_9AGAM</name>
<organism evidence="4 5">
    <name type="scientific">Tulasnella calospora MUT 4182</name>
    <dbReference type="NCBI Taxonomy" id="1051891"/>
    <lineage>
        <taxon>Eukaryota</taxon>
        <taxon>Fungi</taxon>
        <taxon>Dikarya</taxon>
        <taxon>Basidiomycota</taxon>
        <taxon>Agaricomycotina</taxon>
        <taxon>Agaricomycetes</taxon>
        <taxon>Cantharellales</taxon>
        <taxon>Tulasnellaceae</taxon>
        <taxon>Tulasnella</taxon>
    </lineage>
</organism>
<gene>
    <name evidence="4" type="ORF">M407DRAFT_19977</name>
</gene>
<feature type="region of interest" description="Disordered" evidence="2">
    <location>
        <begin position="151"/>
        <end position="231"/>
    </location>
</feature>
<dbReference type="InterPro" id="IPR001841">
    <property type="entry name" value="Znf_RING"/>
</dbReference>
<dbReference type="OrthoDB" id="6105938at2759"/>
<feature type="compositionally biased region" description="Basic and acidic residues" evidence="2">
    <location>
        <begin position="183"/>
        <end position="192"/>
    </location>
</feature>
<feature type="domain" description="RING-type" evidence="3">
    <location>
        <begin position="4"/>
        <end position="42"/>
    </location>
</feature>
<dbReference type="SUPFAM" id="SSF57850">
    <property type="entry name" value="RING/U-box"/>
    <property type="match status" value="1"/>
</dbReference>
<accession>A0A0C3QH38</accession>
<evidence type="ECO:0000313" key="4">
    <source>
        <dbReference type="EMBL" id="KIO31100.1"/>
    </source>
</evidence>
<evidence type="ECO:0000256" key="2">
    <source>
        <dbReference type="SAM" id="MobiDB-lite"/>
    </source>
</evidence>
<dbReference type="Proteomes" id="UP000054248">
    <property type="component" value="Unassembled WGS sequence"/>
</dbReference>
<reference evidence="4 5" key="1">
    <citation type="submission" date="2014-04" db="EMBL/GenBank/DDBJ databases">
        <authorList>
            <consortium name="DOE Joint Genome Institute"/>
            <person name="Kuo A."/>
            <person name="Girlanda M."/>
            <person name="Perotto S."/>
            <person name="Kohler A."/>
            <person name="Nagy L.G."/>
            <person name="Floudas D."/>
            <person name="Copeland A."/>
            <person name="Barry K.W."/>
            <person name="Cichocki N."/>
            <person name="Veneault-Fourrey C."/>
            <person name="LaButti K."/>
            <person name="Lindquist E.A."/>
            <person name="Lipzen A."/>
            <person name="Lundell T."/>
            <person name="Morin E."/>
            <person name="Murat C."/>
            <person name="Sun H."/>
            <person name="Tunlid A."/>
            <person name="Henrissat B."/>
            <person name="Grigoriev I.V."/>
            <person name="Hibbett D.S."/>
            <person name="Martin F."/>
            <person name="Nordberg H.P."/>
            <person name="Cantor M.N."/>
            <person name="Hua S.X."/>
        </authorList>
    </citation>
    <scope>NUCLEOTIDE SEQUENCE [LARGE SCALE GENOMIC DNA]</scope>
    <source>
        <strain evidence="4 5">MUT 4182</strain>
    </source>
</reference>
<dbReference type="HOGENOM" id="CLU_1200572_0_0_1"/>
<feature type="compositionally biased region" description="Basic and acidic residues" evidence="2">
    <location>
        <begin position="202"/>
        <end position="218"/>
    </location>
</feature>
<keyword evidence="1" id="KW-0479">Metal-binding</keyword>
<dbReference type="Gene3D" id="3.30.40.10">
    <property type="entry name" value="Zinc/RING finger domain, C3HC4 (zinc finger)"/>
    <property type="match status" value="1"/>
</dbReference>
<dbReference type="EMBL" id="KN822966">
    <property type="protein sequence ID" value="KIO31100.1"/>
    <property type="molecule type" value="Genomic_DNA"/>
</dbReference>
<evidence type="ECO:0000313" key="5">
    <source>
        <dbReference type="Proteomes" id="UP000054248"/>
    </source>
</evidence>
<evidence type="ECO:0000256" key="1">
    <source>
        <dbReference type="PROSITE-ProRule" id="PRU00175"/>
    </source>
</evidence>
<keyword evidence="1" id="KW-0863">Zinc-finger</keyword>
<keyword evidence="5" id="KW-1185">Reference proteome</keyword>
<dbReference type="InterPro" id="IPR013083">
    <property type="entry name" value="Znf_RING/FYVE/PHD"/>
</dbReference>
<protein>
    <recommendedName>
        <fullName evidence="3">RING-type domain-containing protein</fullName>
    </recommendedName>
</protein>